<keyword evidence="8" id="KW-0267">Excision nuclease</keyword>
<keyword evidence="10" id="KW-0234">DNA repair</keyword>
<dbReference type="GO" id="GO:0005737">
    <property type="term" value="C:cytoplasm"/>
    <property type="evidence" value="ECO:0007669"/>
    <property type="project" value="UniProtKB-SubCell"/>
</dbReference>
<evidence type="ECO:0000256" key="11">
    <source>
        <dbReference type="ARBA" id="ARBA00038000"/>
    </source>
</evidence>
<keyword evidence="7" id="KW-0067">ATP-binding</keyword>
<dbReference type="PANTHER" id="PTHR43152">
    <property type="entry name" value="UVRABC SYSTEM PROTEIN A"/>
    <property type="match status" value="1"/>
</dbReference>
<evidence type="ECO:0000256" key="13">
    <source>
        <dbReference type="ARBA" id="ARBA00042156"/>
    </source>
</evidence>
<keyword evidence="2" id="KW-0963">Cytoplasm</keyword>
<reference evidence="14 15" key="1">
    <citation type="submission" date="2014-07" db="EMBL/GenBank/DDBJ databases">
        <title>Whole Genome Sequence of the Amycolatopsis methanolica 239.</title>
        <authorList>
            <person name="Tang B."/>
        </authorList>
    </citation>
    <scope>NUCLEOTIDE SEQUENCE [LARGE SCALE GENOMIC DNA]</scope>
    <source>
        <strain evidence="14 15">239</strain>
    </source>
</reference>
<dbReference type="GO" id="GO:0005524">
    <property type="term" value="F:ATP binding"/>
    <property type="evidence" value="ECO:0007669"/>
    <property type="project" value="UniProtKB-KW"/>
</dbReference>
<comment type="similarity">
    <text evidence="11">Belongs to the ABC transporter superfamily. UvrA family.</text>
</comment>
<accession>A0A076N2S9</accession>
<evidence type="ECO:0000256" key="9">
    <source>
        <dbReference type="ARBA" id="ARBA00023125"/>
    </source>
</evidence>
<dbReference type="InterPro" id="IPR027417">
    <property type="entry name" value="P-loop_NTPase"/>
</dbReference>
<dbReference type="Proteomes" id="UP000062973">
    <property type="component" value="Chromosome"/>
</dbReference>
<keyword evidence="6" id="KW-0228">DNA excision</keyword>
<evidence type="ECO:0000256" key="2">
    <source>
        <dbReference type="ARBA" id="ARBA00022490"/>
    </source>
</evidence>
<dbReference type="GO" id="GO:0003677">
    <property type="term" value="F:DNA binding"/>
    <property type="evidence" value="ECO:0007669"/>
    <property type="project" value="UniProtKB-KW"/>
</dbReference>
<gene>
    <name evidence="14" type="ORF">AMETH_7026</name>
</gene>
<evidence type="ECO:0000256" key="4">
    <source>
        <dbReference type="ARBA" id="ARBA00022741"/>
    </source>
</evidence>
<dbReference type="PATRIC" id="fig|1068978.7.peg.7543"/>
<proteinExistence type="inferred from homology"/>
<keyword evidence="5" id="KW-0227">DNA damage</keyword>
<evidence type="ECO:0000313" key="14">
    <source>
        <dbReference type="EMBL" id="AIJ27118.1"/>
    </source>
</evidence>
<dbReference type="EMBL" id="CP009110">
    <property type="protein sequence ID" value="AIJ27118.1"/>
    <property type="molecule type" value="Genomic_DNA"/>
</dbReference>
<dbReference type="PANTHER" id="PTHR43152:SF1">
    <property type="entry name" value="UVRA PROTEIN"/>
    <property type="match status" value="1"/>
</dbReference>
<dbReference type="KEGG" id="amq:AMETH_7026"/>
<organism evidence="14 15">
    <name type="scientific">Amycolatopsis methanolica 239</name>
    <dbReference type="NCBI Taxonomy" id="1068978"/>
    <lineage>
        <taxon>Bacteria</taxon>
        <taxon>Bacillati</taxon>
        <taxon>Actinomycetota</taxon>
        <taxon>Actinomycetes</taxon>
        <taxon>Pseudonocardiales</taxon>
        <taxon>Pseudonocardiaceae</taxon>
        <taxon>Amycolatopsis</taxon>
        <taxon>Amycolatopsis methanolica group</taxon>
    </lineage>
</organism>
<evidence type="ECO:0000256" key="8">
    <source>
        <dbReference type="ARBA" id="ARBA00022881"/>
    </source>
</evidence>
<keyword evidence="15" id="KW-1185">Reference proteome</keyword>
<keyword evidence="3" id="KW-0677">Repeat</keyword>
<dbReference type="eggNOG" id="COG0178">
    <property type="taxonomic scope" value="Bacteria"/>
</dbReference>
<evidence type="ECO:0000256" key="12">
    <source>
        <dbReference type="ARBA" id="ARBA00039316"/>
    </source>
</evidence>
<dbReference type="SUPFAM" id="SSF52540">
    <property type="entry name" value="P-loop containing nucleoside triphosphate hydrolases"/>
    <property type="match status" value="1"/>
</dbReference>
<name>A0A076N2S9_AMYME</name>
<protein>
    <recommendedName>
        <fullName evidence="12">UvrABC system protein A</fullName>
    </recommendedName>
    <alternativeName>
        <fullName evidence="13">Excinuclease ABC subunit A</fullName>
    </alternativeName>
</protein>
<sequence>MAAGSTVVVIEHNLDVIARTDWVVDLGPGAGRHGGRVLFQGPPAELARQAGSKTGRHLARMSGNH</sequence>
<evidence type="ECO:0000256" key="7">
    <source>
        <dbReference type="ARBA" id="ARBA00022840"/>
    </source>
</evidence>
<dbReference type="GO" id="GO:0006281">
    <property type="term" value="P:DNA repair"/>
    <property type="evidence" value="ECO:0007669"/>
    <property type="project" value="UniProtKB-KW"/>
</dbReference>
<keyword evidence="4" id="KW-0547">Nucleotide-binding</keyword>
<evidence type="ECO:0000256" key="5">
    <source>
        <dbReference type="ARBA" id="ARBA00022763"/>
    </source>
</evidence>
<evidence type="ECO:0000256" key="1">
    <source>
        <dbReference type="ARBA" id="ARBA00004496"/>
    </source>
</evidence>
<comment type="subcellular location">
    <subcellularLocation>
        <location evidence="1">Cytoplasm</location>
    </subcellularLocation>
</comment>
<keyword evidence="9" id="KW-0238">DNA-binding</keyword>
<dbReference type="Gene3D" id="3.40.50.300">
    <property type="entry name" value="P-loop containing nucleotide triphosphate hydrolases"/>
    <property type="match status" value="1"/>
</dbReference>
<evidence type="ECO:0000256" key="10">
    <source>
        <dbReference type="ARBA" id="ARBA00023204"/>
    </source>
</evidence>
<evidence type="ECO:0000313" key="15">
    <source>
        <dbReference type="Proteomes" id="UP000062973"/>
    </source>
</evidence>
<evidence type="ECO:0000256" key="3">
    <source>
        <dbReference type="ARBA" id="ARBA00022737"/>
    </source>
</evidence>
<dbReference type="STRING" id="1068978.AMETH_7026"/>
<dbReference type="GO" id="GO:0004518">
    <property type="term" value="F:nuclease activity"/>
    <property type="evidence" value="ECO:0007669"/>
    <property type="project" value="UniProtKB-KW"/>
</dbReference>
<dbReference type="RefSeq" id="WP_017985898.1">
    <property type="nucleotide sequence ID" value="NZ_AQUL01000001.1"/>
</dbReference>
<dbReference type="HOGENOM" id="CLU_156487_1_0_11"/>
<evidence type="ECO:0000256" key="6">
    <source>
        <dbReference type="ARBA" id="ARBA00022769"/>
    </source>
</evidence>
<dbReference type="AlphaFoldDB" id="A0A076N2S9"/>